<sequence length="103" mass="11801">MTLEEQSMIRRQQVNDFRASGLTATAWCTEHNLSISTLRYWLTKCNRENKAGLKQETFIELKQPSLKEVPVILKIGVISIELYSGFQAETLREAIAAIRSTWV</sequence>
<dbReference type="KEGG" id="fwa:DCMF_10155"/>
<dbReference type="RefSeq" id="WP_148132924.1">
    <property type="nucleotide sequence ID" value="NZ_CP017634.1"/>
</dbReference>
<gene>
    <name evidence="1" type="ORF">DCMF_02185</name>
    <name evidence="2" type="ORF">DCMF_10155</name>
    <name evidence="3" type="ORF">DCMF_25865</name>
</gene>
<dbReference type="EMBL" id="CP017634">
    <property type="protein sequence ID" value="ATW23761.1"/>
    <property type="molecule type" value="Genomic_DNA"/>
</dbReference>
<accession>A0A3G1KZ14</accession>
<evidence type="ECO:0000313" key="1">
    <source>
        <dbReference type="EMBL" id="ATW23761.1"/>
    </source>
</evidence>
<evidence type="ECO:0000313" key="4">
    <source>
        <dbReference type="Proteomes" id="UP000323521"/>
    </source>
</evidence>
<organism evidence="3 4">
    <name type="scientific">Formimonas warabiya</name>
    <dbReference type="NCBI Taxonomy" id="1761012"/>
    <lineage>
        <taxon>Bacteria</taxon>
        <taxon>Bacillati</taxon>
        <taxon>Bacillota</taxon>
        <taxon>Clostridia</taxon>
        <taxon>Eubacteriales</taxon>
        <taxon>Peptococcaceae</taxon>
        <taxon>Candidatus Formimonas</taxon>
    </lineage>
</organism>
<dbReference type="EMBL" id="CP017634">
    <property type="protein sequence ID" value="ATW25090.1"/>
    <property type="molecule type" value="Genomic_DNA"/>
</dbReference>
<dbReference type="AlphaFoldDB" id="A0A3G1KZ14"/>
<dbReference type="KEGG" id="fwa:DCMF_25865"/>
<dbReference type="NCBIfam" id="NF047593">
    <property type="entry name" value="IS66_ISAeme5_TnpA"/>
    <property type="match status" value="1"/>
</dbReference>
<proteinExistence type="predicted"/>
<evidence type="ECO:0000313" key="3">
    <source>
        <dbReference type="EMBL" id="ATW27722.1"/>
    </source>
</evidence>
<evidence type="ECO:0008006" key="5">
    <source>
        <dbReference type="Google" id="ProtNLM"/>
    </source>
</evidence>
<dbReference type="KEGG" id="fwa:DCMF_02185"/>
<dbReference type="Proteomes" id="UP000323521">
    <property type="component" value="Chromosome"/>
</dbReference>
<reference evidence="3 4" key="1">
    <citation type="submission" date="2016-10" db="EMBL/GenBank/DDBJ databases">
        <title>Complete Genome Sequence of Peptococcaceae strain DCMF.</title>
        <authorList>
            <person name="Edwards R.J."/>
            <person name="Holland S.I."/>
            <person name="Deshpande N.P."/>
            <person name="Wong Y.K."/>
            <person name="Ertan H."/>
            <person name="Manefield M."/>
            <person name="Russell T.L."/>
            <person name="Lee M.J."/>
        </authorList>
    </citation>
    <scope>NUCLEOTIDE SEQUENCE [LARGE SCALE GENOMIC DNA]</scope>
    <source>
        <strain evidence="3 4">DCMF</strain>
    </source>
</reference>
<dbReference type="OrthoDB" id="9808061at2"/>
<dbReference type="EMBL" id="CP017634">
    <property type="protein sequence ID" value="ATW27722.1"/>
    <property type="molecule type" value="Genomic_DNA"/>
</dbReference>
<evidence type="ECO:0000313" key="2">
    <source>
        <dbReference type="EMBL" id="ATW25090.1"/>
    </source>
</evidence>
<keyword evidence="4" id="KW-1185">Reference proteome</keyword>
<protein>
    <recommendedName>
        <fullName evidence="5">Transposase</fullName>
    </recommendedName>
</protein>
<name>A0A3G1KZ14_FORW1</name>